<dbReference type="SUPFAM" id="SSF56601">
    <property type="entry name" value="beta-lactamase/transpeptidase-like"/>
    <property type="match status" value="1"/>
</dbReference>
<protein>
    <submittedName>
        <fullName evidence="4">D-alanyl-D-alanine carboxypeptidase</fullName>
    </submittedName>
</protein>
<name>A0A480AZ59_9BURK</name>
<evidence type="ECO:0000313" key="5">
    <source>
        <dbReference type="Proteomes" id="UP000301751"/>
    </source>
</evidence>
<keyword evidence="4" id="KW-0121">Carboxypeptidase</keyword>
<dbReference type="Gene3D" id="3.40.710.10">
    <property type="entry name" value="DD-peptidase/beta-lactamase superfamily"/>
    <property type="match status" value="1"/>
</dbReference>
<gene>
    <name evidence="4" type="ORF">AQPW35_52970</name>
</gene>
<reference evidence="5" key="1">
    <citation type="submission" date="2019-03" db="EMBL/GenBank/DDBJ databases">
        <title>Aquabacterium pictum sp.nov., the first bacteriochlorophyll a-containing freshwater bacterium in the genus Aquabacterium of the class Betaproteobacteria.</title>
        <authorList>
            <person name="Hirose S."/>
            <person name="Tank M."/>
            <person name="Hara E."/>
            <person name="Tamaki H."/>
            <person name="Takaichi S."/>
            <person name="Haruta S."/>
            <person name="Hanada S."/>
        </authorList>
    </citation>
    <scope>NUCLEOTIDE SEQUENCE [LARGE SCALE GENOMIC DNA]</scope>
    <source>
        <strain evidence="5">W35</strain>
    </source>
</reference>
<sequence>MQATRPDSRQVRRPAARLPAGLSLLAALAWLPAAARDQPLPEPVLQALHQARVPADALGAIVLPVGNSLASRLAPRWAHQADRPMQPASTLKLLTSIVALDQIGPNVRGFTELLTRAPQQGDVLAGDLVLRGGADPEFDLPQLWALLLELRQVHGLRMLAGDIVIDRTLFRPSRPEREAAPFDERPEFAYNLVPDALQLNSHLLQIEISSEGAALQARALPPLPGLVFDTSALRPSDRPCAEWLQDWQSPPPADAAEPGVLRIRLQGGFPKACTQRPSLYLLDPLALAERQLRWLWASLGGSWSGQVREAEAPSVPLLTAAQQAAQLPPLRPGAAVVVPGAQRAVSGPGLRLLASHQARPWGELLRTLNKQSSNVYTRLLYLQLGVAAMADNPDLTTRALADRAVRQWLAARRIDAPGLVVDNGSGLSRAERISPRALAQVLLAAHQGRWAPDLLMSLPLAGVDGTLRNRLTAGPAMGQARLKTGLLRDVSALAGYVTDPQGRPWVVVGFLNHPNAVAARPALDALVDWVAGGGLSPASPAPAR</sequence>
<evidence type="ECO:0000256" key="1">
    <source>
        <dbReference type="ARBA" id="ARBA00006096"/>
    </source>
</evidence>
<dbReference type="GO" id="GO:0006508">
    <property type="term" value="P:proteolysis"/>
    <property type="evidence" value="ECO:0007669"/>
    <property type="project" value="InterPro"/>
</dbReference>
<dbReference type="Proteomes" id="UP000301751">
    <property type="component" value="Unassembled WGS sequence"/>
</dbReference>
<organism evidence="4 5">
    <name type="scientific">Pseudaquabacterium pictum</name>
    <dbReference type="NCBI Taxonomy" id="2315236"/>
    <lineage>
        <taxon>Bacteria</taxon>
        <taxon>Pseudomonadati</taxon>
        <taxon>Pseudomonadota</taxon>
        <taxon>Betaproteobacteria</taxon>
        <taxon>Burkholderiales</taxon>
        <taxon>Sphaerotilaceae</taxon>
        <taxon>Pseudaquabacterium</taxon>
    </lineage>
</organism>
<proteinExistence type="inferred from homology"/>
<dbReference type="PRINTS" id="PR00922">
    <property type="entry name" value="DADACBPTASE3"/>
</dbReference>
<dbReference type="PANTHER" id="PTHR30023:SF0">
    <property type="entry name" value="PENICILLIN-SENSITIVE CARBOXYPEPTIDASE A"/>
    <property type="match status" value="1"/>
</dbReference>
<feature type="signal peptide" evidence="3">
    <location>
        <begin position="1"/>
        <end position="35"/>
    </location>
</feature>
<evidence type="ECO:0000256" key="2">
    <source>
        <dbReference type="ARBA" id="ARBA00022801"/>
    </source>
</evidence>
<comment type="similarity">
    <text evidence="1">Belongs to the peptidase S13 family.</text>
</comment>
<dbReference type="InterPro" id="IPR012338">
    <property type="entry name" value="Beta-lactam/transpept-like"/>
</dbReference>
<comment type="caution">
    <text evidence="4">The sequence shown here is derived from an EMBL/GenBank/DDBJ whole genome shotgun (WGS) entry which is preliminary data.</text>
</comment>
<accession>A0A480AZ59</accession>
<dbReference type="PANTHER" id="PTHR30023">
    <property type="entry name" value="D-ALANYL-D-ALANINE CARBOXYPEPTIDASE"/>
    <property type="match status" value="1"/>
</dbReference>
<dbReference type="GO" id="GO:0004185">
    <property type="term" value="F:serine-type carboxypeptidase activity"/>
    <property type="evidence" value="ECO:0007669"/>
    <property type="project" value="InterPro"/>
</dbReference>
<keyword evidence="2" id="KW-0378">Hydrolase</keyword>
<dbReference type="EMBL" id="BJCL01000028">
    <property type="protein sequence ID" value="GCL66216.1"/>
    <property type="molecule type" value="Genomic_DNA"/>
</dbReference>
<dbReference type="AlphaFoldDB" id="A0A480AZ59"/>
<dbReference type="Pfam" id="PF02113">
    <property type="entry name" value="Peptidase_S13"/>
    <property type="match status" value="2"/>
</dbReference>
<dbReference type="InterPro" id="IPR000667">
    <property type="entry name" value="Peptidase_S13"/>
</dbReference>
<keyword evidence="3" id="KW-0732">Signal</keyword>
<dbReference type="GO" id="GO:0000270">
    <property type="term" value="P:peptidoglycan metabolic process"/>
    <property type="evidence" value="ECO:0007669"/>
    <property type="project" value="TreeGrafter"/>
</dbReference>
<dbReference type="Gene3D" id="3.50.80.20">
    <property type="entry name" value="D-Ala-D-Ala carboxypeptidase C, peptidase S13"/>
    <property type="match status" value="1"/>
</dbReference>
<feature type="chain" id="PRO_5019779848" evidence="3">
    <location>
        <begin position="36"/>
        <end position="544"/>
    </location>
</feature>
<keyword evidence="4" id="KW-0645">Protease</keyword>
<evidence type="ECO:0000313" key="4">
    <source>
        <dbReference type="EMBL" id="GCL66216.1"/>
    </source>
</evidence>
<keyword evidence="5" id="KW-1185">Reference proteome</keyword>
<evidence type="ECO:0000256" key="3">
    <source>
        <dbReference type="SAM" id="SignalP"/>
    </source>
</evidence>
<dbReference type="RefSeq" id="WP_162520940.1">
    <property type="nucleotide sequence ID" value="NZ_BJCL01000028.1"/>
</dbReference>